<dbReference type="AlphaFoldDB" id="B1X185"/>
<protein>
    <submittedName>
        <fullName evidence="3">Membrane protein</fullName>
    </submittedName>
</protein>
<dbReference type="KEGG" id="cyt:cce_0375"/>
<reference evidence="3 4" key="1">
    <citation type="journal article" date="2008" name="Proc. Natl. Acad. Sci. U.S.A.">
        <title>The genome of Cyanothece 51142, a unicellular diazotrophic cyanobacterium important in the marine nitrogen cycle.</title>
        <authorList>
            <person name="Welsh E.A."/>
            <person name="Liberton M."/>
            <person name="Stoeckel J."/>
            <person name="Loh T."/>
            <person name="Elvitigala T."/>
            <person name="Wang C."/>
            <person name="Wollam A."/>
            <person name="Fulton R.S."/>
            <person name="Clifton S.W."/>
            <person name="Jacobs J.M."/>
            <person name="Aurora R."/>
            <person name="Ghosh B.K."/>
            <person name="Sherman L.A."/>
            <person name="Smith R.D."/>
            <person name="Wilson R.K."/>
            <person name="Pakrasi H.B."/>
        </authorList>
    </citation>
    <scope>NUCLEOTIDE SEQUENCE [LARGE SCALE GENOMIC DNA]</scope>
    <source>
        <strain evidence="4">ATCC 51142 / BH68</strain>
    </source>
</reference>
<feature type="transmembrane region" description="Helical" evidence="1">
    <location>
        <begin position="681"/>
        <end position="703"/>
    </location>
</feature>
<evidence type="ECO:0000256" key="1">
    <source>
        <dbReference type="SAM" id="Phobius"/>
    </source>
</evidence>
<feature type="transmembrane region" description="Helical" evidence="1">
    <location>
        <begin position="412"/>
        <end position="429"/>
    </location>
</feature>
<feature type="transmembrane region" description="Helical" evidence="1">
    <location>
        <begin position="20"/>
        <end position="39"/>
    </location>
</feature>
<feature type="transmembrane region" description="Helical" evidence="1">
    <location>
        <begin position="114"/>
        <end position="133"/>
    </location>
</feature>
<dbReference type="Pfam" id="PF10131">
    <property type="entry name" value="PTPS_related"/>
    <property type="match status" value="1"/>
</dbReference>
<feature type="transmembrane region" description="Helical" evidence="1">
    <location>
        <begin position="195"/>
        <end position="228"/>
    </location>
</feature>
<feature type="transmembrane region" description="Helical" evidence="1">
    <location>
        <begin position="139"/>
        <end position="157"/>
    </location>
</feature>
<feature type="transmembrane region" description="Helical" evidence="1">
    <location>
        <begin position="169"/>
        <end position="189"/>
    </location>
</feature>
<dbReference type="OrthoDB" id="416857at2"/>
<dbReference type="STRING" id="43989.cce_0375"/>
<dbReference type="InterPro" id="IPR018776">
    <property type="entry name" value="Membrane_prot_PTPS-rel_domain"/>
</dbReference>
<accession>B1X185</accession>
<dbReference type="HOGENOM" id="CLU_391686_0_0_3"/>
<dbReference type="RefSeq" id="WP_009546463.1">
    <property type="nucleotide sequence ID" value="NC_010546.1"/>
</dbReference>
<feature type="domain" description="Membrane protein 6-pyruvoyl-tetrahydropterin synthase-related" evidence="2">
    <location>
        <begin position="87"/>
        <end position="232"/>
    </location>
</feature>
<sequence>MTLKDIIKSVHQWLYKHRLAIGILLLYSIVAISLMAPMASSQIINGNFNDTASHVGYIAQARTAIIEGQFPLRVAPLENNSWRYPGFQFYSQLPYFIGGWFYKLVTPTNPYEAYKLVIIIALTIGGFYIYRLSCQLTQSRVAAILAGVAYMSAPYFLNNIHARGAFTEAIAQGILPVVLYYVIQCYLTGKRRYLIFSAISWFCLAVTHIITFVYGTLFFALLALIVVIQTRKTDFTFSRLIPPLQSYGLGWLLGFYFLAPVVFISSHLAISKQLNRNNPFYTNNYTPLANLLSPTSLPPEPSETGLAGTYGLHPAIGWILLGAWLVVMYYYYFSPSIPAKLNKTRPYMIALLWVFAVALFLTWSPINIWAILPRQLWVTQFTFRLLTHVMWAGALLTAYATVLIFRRRLDRRHLILGILIIVFASRPWLPAAKGTLTVDQLLQEPLFRYSGALDYLDRSPITTLYGKAELPLLHPDWTPGYSTWNTFVNHPLLLEAELRYPVWEPGENPVLFIEGEVPLENIAETATLEVHLDGKVIGSFPLVSRELKGEVPLPSLPESSHDFGLKFVVQGETRNGQPLNIRVKQLFLDGMLPKHTLIPVTETEENCQQQGVSTVCEITVSEEANIVQLPVLYYPDMLKVWVNDKGFNKIFAVYYRDYNLTGLDLKPGTYTIRTTFHGLAWANWISGLAWLGLISMMILPNFVRFKDKEGRSQEAEGRR</sequence>
<feature type="transmembrane region" description="Helical" evidence="1">
    <location>
        <begin position="315"/>
        <end position="333"/>
    </location>
</feature>
<feature type="transmembrane region" description="Helical" evidence="1">
    <location>
        <begin position="82"/>
        <end position="102"/>
    </location>
</feature>
<dbReference type="Proteomes" id="UP000001203">
    <property type="component" value="Chromosome circular"/>
</dbReference>
<evidence type="ECO:0000313" key="3">
    <source>
        <dbReference type="EMBL" id="ACB49726.1"/>
    </source>
</evidence>
<feature type="transmembrane region" description="Helical" evidence="1">
    <location>
        <begin position="249"/>
        <end position="270"/>
    </location>
</feature>
<dbReference type="EMBL" id="CP000806">
    <property type="protein sequence ID" value="ACB49726.1"/>
    <property type="molecule type" value="Genomic_DNA"/>
</dbReference>
<name>B1X185_CROS5</name>
<evidence type="ECO:0000313" key="4">
    <source>
        <dbReference type="Proteomes" id="UP000001203"/>
    </source>
</evidence>
<evidence type="ECO:0000259" key="2">
    <source>
        <dbReference type="Pfam" id="PF10131"/>
    </source>
</evidence>
<keyword evidence="1" id="KW-0812">Transmembrane</keyword>
<keyword evidence="1" id="KW-1133">Transmembrane helix</keyword>
<keyword evidence="4" id="KW-1185">Reference proteome</keyword>
<dbReference type="eggNOG" id="COG5617">
    <property type="taxonomic scope" value="Bacteria"/>
</dbReference>
<organism evidence="3 4">
    <name type="scientific">Crocosphaera subtropica (strain ATCC 51142 / BH68)</name>
    <name type="common">Cyanothece sp. (strain ATCC 51142)</name>
    <dbReference type="NCBI Taxonomy" id="43989"/>
    <lineage>
        <taxon>Bacteria</taxon>
        <taxon>Bacillati</taxon>
        <taxon>Cyanobacteriota</taxon>
        <taxon>Cyanophyceae</taxon>
        <taxon>Oscillatoriophycideae</taxon>
        <taxon>Chroococcales</taxon>
        <taxon>Aphanothecaceae</taxon>
        <taxon>Crocosphaera</taxon>
        <taxon>Crocosphaera subtropica</taxon>
    </lineage>
</organism>
<feature type="transmembrane region" description="Helical" evidence="1">
    <location>
        <begin position="386"/>
        <end position="405"/>
    </location>
</feature>
<proteinExistence type="predicted"/>
<gene>
    <name evidence="3" type="ordered locus">cce_0375</name>
</gene>
<keyword evidence="1" id="KW-0472">Membrane</keyword>
<feature type="transmembrane region" description="Helical" evidence="1">
    <location>
        <begin position="345"/>
        <end position="366"/>
    </location>
</feature>